<dbReference type="STRING" id="7757.ENSPMAP00000004503"/>
<dbReference type="GO" id="GO:0006351">
    <property type="term" value="P:DNA-templated transcription"/>
    <property type="evidence" value="ECO:0007669"/>
    <property type="project" value="InterPro"/>
</dbReference>
<feature type="region of interest" description="Disordered" evidence="8">
    <location>
        <begin position="103"/>
        <end position="175"/>
    </location>
</feature>
<dbReference type="GO" id="GO:0060216">
    <property type="term" value="P:definitive hemopoiesis"/>
    <property type="evidence" value="ECO:0007669"/>
    <property type="project" value="Ensembl"/>
</dbReference>
<dbReference type="InterPro" id="IPR031106">
    <property type="entry name" value="C/EBP"/>
</dbReference>
<dbReference type="GO" id="GO:0005634">
    <property type="term" value="C:nucleus"/>
    <property type="evidence" value="ECO:0007669"/>
    <property type="project" value="UniProtKB-SubCell"/>
</dbReference>
<keyword evidence="6" id="KW-0804">Transcription</keyword>
<dbReference type="GO" id="GO:0045650">
    <property type="term" value="P:negative regulation of macrophage differentiation"/>
    <property type="evidence" value="ECO:0007669"/>
    <property type="project" value="Ensembl"/>
</dbReference>
<dbReference type="CDD" id="cd14712">
    <property type="entry name" value="bZIP_CEBPB"/>
    <property type="match status" value="1"/>
</dbReference>
<feature type="domain" description="BZIP" evidence="9">
    <location>
        <begin position="136"/>
        <end position="199"/>
    </location>
</feature>
<reference evidence="10" key="1">
    <citation type="submission" date="2025-08" db="UniProtKB">
        <authorList>
            <consortium name="Ensembl"/>
        </authorList>
    </citation>
    <scope>IDENTIFICATION</scope>
</reference>
<evidence type="ECO:0000313" key="10">
    <source>
        <dbReference type="Ensembl" id="ENSPMAP00000004503.1"/>
    </source>
</evidence>
<evidence type="ECO:0000256" key="2">
    <source>
        <dbReference type="ARBA" id="ARBA00006951"/>
    </source>
</evidence>
<dbReference type="Ensembl" id="ENSPMAT00000004521.1">
    <property type="protein sequence ID" value="ENSPMAP00000004503.1"/>
    <property type="gene ID" value="ENSPMAG00000004124.1"/>
</dbReference>
<dbReference type="PANTHER" id="PTHR23334:SF20">
    <property type="entry name" value="BASIC LEUCINE ZIPPER 24"/>
    <property type="match status" value="1"/>
</dbReference>
<dbReference type="InterPro" id="IPR046347">
    <property type="entry name" value="bZIP_sf"/>
</dbReference>
<feature type="compositionally biased region" description="Polar residues" evidence="8">
    <location>
        <begin position="163"/>
        <end position="175"/>
    </location>
</feature>
<evidence type="ECO:0000256" key="7">
    <source>
        <dbReference type="ARBA" id="ARBA00023242"/>
    </source>
</evidence>
<dbReference type="PROSITE" id="PS50217">
    <property type="entry name" value="BZIP"/>
    <property type="match status" value="1"/>
</dbReference>
<dbReference type="AlphaFoldDB" id="S4RH21"/>
<dbReference type="PANTHER" id="PTHR23334">
    <property type="entry name" value="CCAAT/ENHANCER BINDING PROTEIN"/>
    <property type="match status" value="1"/>
</dbReference>
<evidence type="ECO:0000256" key="5">
    <source>
        <dbReference type="ARBA" id="ARBA00023159"/>
    </source>
</evidence>
<evidence type="ECO:0000259" key="9">
    <source>
        <dbReference type="PROSITE" id="PS50217"/>
    </source>
</evidence>
<evidence type="ECO:0000256" key="1">
    <source>
        <dbReference type="ARBA" id="ARBA00004123"/>
    </source>
</evidence>
<dbReference type="GO" id="GO:0035701">
    <property type="term" value="P:hematopoietic stem cell migration"/>
    <property type="evidence" value="ECO:0007669"/>
    <property type="project" value="Ensembl"/>
</dbReference>
<dbReference type="Gene3D" id="1.20.5.170">
    <property type="match status" value="1"/>
</dbReference>
<organism evidence="10">
    <name type="scientific">Petromyzon marinus</name>
    <name type="common">Sea lamprey</name>
    <dbReference type="NCBI Taxonomy" id="7757"/>
    <lineage>
        <taxon>Eukaryota</taxon>
        <taxon>Metazoa</taxon>
        <taxon>Chordata</taxon>
        <taxon>Craniata</taxon>
        <taxon>Vertebrata</taxon>
        <taxon>Cyclostomata</taxon>
        <taxon>Hyperoartia</taxon>
        <taxon>Petromyzontiformes</taxon>
        <taxon>Petromyzontidae</taxon>
        <taxon>Petromyzon</taxon>
    </lineage>
</organism>
<proteinExistence type="inferred from homology"/>
<dbReference type="Pfam" id="PF07716">
    <property type="entry name" value="bZIP_2"/>
    <property type="match status" value="1"/>
</dbReference>
<dbReference type="GO" id="GO:0060215">
    <property type="term" value="P:primitive hemopoiesis"/>
    <property type="evidence" value="ECO:0007669"/>
    <property type="project" value="Ensembl"/>
</dbReference>
<feature type="compositionally biased region" description="Low complexity" evidence="8">
    <location>
        <begin position="110"/>
        <end position="125"/>
    </location>
</feature>
<dbReference type="HOGENOM" id="CLU_043327_2_1_1"/>
<keyword evidence="5" id="KW-0010">Activator</keyword>
<keyword evidence="7" id="KW-0539">Nucleus</keyword>
<comment type="similarity">
    <text evidence="2">Belongs to the bZIP family. C/EBP subfamily.</text>
</comment>
<accession>S4RH21</accession>
<dbReference type="InterPro" id="IPR004827">
    <property type="entry name" value="bZIP"/>
</dbReference>
<dbReference type="GO" id="GO:0001228">
    <property type="term" value="F:DNA-binding transcription activator activity, RNA polymerase II-specific"/>
    <property type="evidence" value="ECO:0007669"/>
    <property type="project" value="Ensembl"/>
</dbReference>
<evidence type="ECO:0000256" key="6">
    <source>
        <dbReference type="ARBA" id="ARBA00023163"/>
    </source>
</evidence>
<dbReference type="SMART" id="SM00338">
    <property type="entry name" value="BRLZ"/>
    <property type="match status" value="1"/>
</dbReference>
<dbReference type="GeneTree" id="ENSGT00940000162646"/>
<comment type="subcellular location">
    <subcellularLocation>
        <location evidence="1">Nucleus</location>
    </subcellularLocation>
</comment>
<evidence type="ECO:0000256" key="4">
    <source>
        <dbReference type="ARBA" id="ARBA00023125"/>
    </source>
</evidence>
<sequence length="214" mass="23775">EHSIDLSSYIEPSSSAGPGIELYSDELLAELFAKSGEHGGAAAKAQASAYDYLYPLPSLQVLPALQAQHQLFAGCVPQVTDSRLESDAVASESRAWMKREPGEVHGACLSKQRQQQQQQQSSKSQKNCKKLLDKGSDEYRLRRERNNIAVRKSRDKAKRRSLETSSRAMELSNENDQLRRRIDELVRELGTLRALITRLPDSALPPSVVGGRES</sequence>
<reference evidence="10" key="2">
    <citation type="submission" date="2025-09" db="UniProtKB">
        <authorList>
            <consortium name="Ensembl"/>
        </authorList>
    </citation>
    <scope>IDENTIFICATION</scope>
</reference>
<protein>
    <submittedName>
        <fullName evidence="10">CCAAT enhancer binding protein alpha</fullName>
    </submittedName>
</protein>
<dbReference type="GO" id="GO:0001889">
    <property type="term" value="P:liver development"/>
    <property type="evidence" value="ECO:0007669"/>
    <property type="project" value="Ensembl"/>
</dbReference>
<evidence type="ECO:0000256" key="3">
    <source>
        <dbReference type="ARBA" id="ARBA00023015"/>
    </source>
</evidence>
<dbReference type="SUPFAM" id="SSF57959">
    <property type="entry name" value="Leucine zipper domain"/>
    <property type="match status" value="1"/>
</dbReference>
<keyword evidence="3" id="KW-0805">Transcription regulation</keyword>
<keyword evidence="4" id="KW-0238">DNA-binding</keyword>
<dbReference type="FunFam" id="1.20.5.170:FF:000028">
    <property type="entry name" value="CCAAT/enhancer-binding protein beta"/>
    <property type="match status" value="1"/>
</dbReference>
<evidence type="ECO:0000256" key="8">
    <source>
        <dbReference type="SAM" id="MobiDB-lite"/>
    </source>
</evidence>
<feature type="compositionally biased region" description="Basic and acidic residues" evidence="8">
    <location>
        <begin position="130"/>
        <end position="146"/>
    </location>
</feature>
<dbReference type="GO" id="GO:0030223">
    <property type="term" value="P:neutrophil differentiation"/>
    <property type="evidence" value="ECO:0007669"/>
    <property type="project" value="Ensembl"/>
</dbReference>
<dbReference type="GO" id="GO:0000978">
    <property type="term" value="F:RNA polymerase II cis-regulatory region sequence-specific DNA binding"/>
    <property type="evidence" value="ECO:0007669"/>
    <property type="project" value="Ensembl"/>
</dbReference>
<name>S4RH21_PETMA</name>